<accession>A0A0K2TNM5</accession>
<sequence length="34" mass="3875">MGGFLVSRRRERESYISDPRHICGISPPSPTEMI</sequence>
<protein>
    <submittedName>
        <fullName evidence="1">Uncharacterized protein</fullName>
    </submittedName>
</protein>
<dbReference type="AlphaFoldDB" id="A0A0K2TNM5"/>
<name>A0A0K2TNM5_LEPSM</name>
<reference evidence="1" key="1">
    <citation type="submission" date="2014-05" db="EMBL/GenBank/DDBJ databases">
        <authorList>
            <person name="Chronopoulou M."/>
        </authorList>
    </citation>
    <scope>NUCLEOTIDE SEQUENCE</scope>
    <source>
        <tissue evidence="1">Whole organism</tissue>
    </source>
</reference>
<proteinExistence type="predicted"/>
<dbReference type="EMBL" id="HACA01010213">
    <property type="protein sequence ID" value="CDW27574.1"/>
    <property type="molecule type" value="Transcribed_RNA"/>
</dbReference>
<evidence type="ECO:0000313" key="1">
    <source>
        <dbReference type="EMBL" id="CDW27574.1"/>
    </source>
</evidence>
<organism evidence="1">
    <name type="scientific">Lepeophtheirus salmonis</name>
    <name type="common">Salmon louse</name>
    <name type="synonym">Caligus salmonis</name>
    <dbReference type="NCBI Taxonomy" id="72036"/>
    <lineage>
        <taxon>Eukaryota</taxon>
        <taxon>Metazoa</taxon>
        <taxon>Ecdysozoa</taxon>
        <taxon>Arthropoda</taxon>
        <taxon>Crustacea</taxon>
        <taxon>Multicrustacea</taxon>
        <taxon>Hexanauplia</taxon>
        <taxon>Copepoda</taxon>
        <taxon>Siphonostomatoida</taxon>
        <taxon>Caligidae</taxon>
        <taxon>Lepeophtheirus</taxon>
    </lineage>
</organism>